<protein>
    <submittedName>
        <fullName evidence="3">PF06545 family protein</fullName>
    </submittedName>
</protein>
<dbReference type="Gene3D" id="3.90.1710.10">
    <property type="entry name" value="Enterococcus faecalis V583 domain"/>
    <property type="match status" value="1"/>
</dbReference>
<dbReference type="eggNOG" id="COG0074">
    <property type="taxonomic scope" value="Bacteria"/>
</dbReference>
<evidence type="ECO:0000259" key="2">
    <source>
        <dbReference type="Pfam" id="PF02629"/>
    </source>
</evidence>
<dbReference type="PANTHER" id="PTHR11117">
    <property type="entry name" value="SUCCINYL-COA LIGASE SUBUNIT ALPHA"/>
    <property type="match status" value="1"/>
</dbReference>
<feature type="domain" description="ATP-citrate synthase/succinyl-CoA ligase C-terminal" evidence="1">
    <location>
        <begin position="342"/>
        <end position="495"/>
    </location>
</feature>
<dbReference type="InterPro" id="IPR003781">
    <property type="entry name" value="CoA-bd"/>
</dbReference>
<dbReference type="NCBIfam" id="NF004760">
    <property type="entry name" value="PRK06091.1"/>
    <property type="match status" value="1"/>
</dbReference>
<dbReference type="InterPro" id="IPR024033">
    <property type="entry name" value="OXTCase_su_AllG_h-dom"/>
</dbReference>
<dbReference type="Gene3D" id="3.90.1700.10">
    <property type="entry name" value="v583 domain like"/>
    <property type="match status" value="1"/>
</dbReference>
<dbReference type="Proteomes" id="UP000016638">
    <property type="component" value="Unassembled WGS sequence"/>
</dbReference>
<name>U2VCE1_9ACTN</name>
<dbReference type="InterPro" id="IPR009499">
    <property type="entry name" value="AllG-like"/>
</dbReference>
<accession>U2VCE1</accession>
<dbReference type="InterPro" id="IPR005811">
    <property type="entry name" value="SUCC_ACL_C"/>
</dbReference>
<dbReference type="Pfam" id="PF06545">
    <property type="entry name" value="AllG"/>
    <property type="match status" value="1"/>
</dbReference>
<evidence type="ECO:0000259" key="1">
    <source>
        <dbReference type="Pfam" id="PF00549"/>
    </source>
</evidence>
<dbReference type="OrthoDB" id="6193532at2"/>
<dbReference type="GO" id="GO:0006099">
    <property type="term" value="P:tricarboxylic acid cycle"/>
    <property type="evidence" value="ECO:0007669"/>
    <property type="project" value="TreeGrafter"/>
</dbReference>
<dbReference type="PANTHER" id="PTHR11117:SF24">
    <property type="entry name" value="PROTEIN FDRA"/>
    <property type="match status" value="1"/>
</dbReference>
<keyword evidence="4" id="KW-1185">Reference proteome</keyword>
<dbReference type="GO" id="GO:0004775">
    <property type="term" value="F:succinate-CoA ligase (ADP-forming) activity"/>
    <property type="evidence" value="ECO:0007669"/>
    <property type="project" value="TreeGrafter"/>
</dbReference>
<dbReference type="RefSeq" id="WP_021725257.1">
    <property type="nucleotide sequence ID" value="NZ_AWEZ01000016.1"/>
</dbReference>
<evidence type="ECO:0000313" key="4">
    <source>
        <dbReference type="Proteomes" id="UP000016638"/>
    </source>
</evidence>
<dbReference type="SUPFAM" id="SSF52210">
    <property type="entry name" value="Succinyl-CoA synthetase domains"/>
    <property type="match status" value="2"/>
</dbReference>
<dbReference type="GO" id="GO:0009361">
    <property type="term" value="C:succinate-CoA ligase complex (ADP-forming)"/>
    <property type="evidence" value="ECO:0007669"/>
    <property type="project" value="TreeGrafter"/>
</dbReference>
<dbReference type="PATRIC" id="fig|1125712.3.peg.404"/>
<dbReference type="GO" id="GO:0005829">
    <property type="term" value="C:cytosol"/>
    <property type="evidence" value="ECO:0007669"/>
    <property type="project" value="TreeGrafter"/>
</dbReference>
<feature type="domain" description="CoA-binding" evidence="2">
    <location>
        <begin position="190"/>
        <end position="285"/>
    </location>
</feature>
<comment type="caution">
    <text evidence="3">The sequence shown here is derived from an EMBL/GenBank/DDBJ whole genome shotgun (WGS) entry which is preliminary data.</text>
</comment>
<dbReference type="Pfam" id="PF02629">
    <property type="entry name" value="CoA_binding"/>
    <property type="match status" value="1"/>
</dbReference>
<dbReference type="InterPro" id="IPR016102">
    <property type="entry name" value="Succinyl-CoA_synth-like"/>
</dbReference>
<gene>
    <name evidence="3" type="ORF">HMPREF1316_2172</name>
</gene>
<evidence type="ECO:0000313" key="3">
    <source>
        <dbReference type="EMBL" id="ERL10241.1"/>
    </source>
</evidence>
<dbReference type="EMBL" id="AWEZ01000016">
    <property type="protein sequence ID" value="ERL10241.1"/>
    <property type="molecule type" value="Genomic_DNA"/>
</dbReference>
<dbReference type="Gene3D" id="3.40.50.720">
    <property type="entry name" value="NAD(P)-binding Rossmann-like Domain"/>
    <property type="match status" value="1"/>
</dbReference>
<organism evidence="3 4">
    <name type="scientific">Olsenella profusa F0195</name>
    <dbReference type="NCBI Taxonomy" id="1125712"/>
    <lineage>
        <taxon>Bacteria</taxon>
        <taxon>Bacillati</taxon>
        <taxon>Actinomycetota</taxon>
        <taxon>Coriobacteriia</taxon>
        <taxon>Coriobacteriales</taxon>
        <taxon>Atopobiaceae</taxon>
        <taxon>Olsenella</taxon>
    </lineage>
</organism>
<dbReference type="AlphaFoldDB" id="U2VCE1"/>
<dbReference type="Gene3D" id="3.40.50.261">
    <property type="entry name" value="Succinyl-CoA synthetase domains"/>
    <property type="match status" value="2"/>
</dbReference>
<dbReference type="GO" id="GO:0004776">
    <property type="term" value="F:succinate-CoA ligase (GDP-forming) activity"/>
    <property type="evidence" value="ECO:0007669"/>
    <property type="project" value="TreeGrafter"/>
</dbReference>
<dbReference type="Pfam" id="PF00549">
    <property type="entry name" value="Ligase_CoA"/>
    <property type="match status" value="1"/>
</dbReference>
<proteinExistence type="predicted"/>
<dbReference type="STRING" id="1125712.HMPREF1316_2172"/>
<reference evidence="3 4" key="1">
    <citation type="submission" date="2013-08" db="EMBL/GenBank/DDBJ databases">
        <authorList>
            <person name="Durkin A.S."/>
            <person name="Haft D.R."/>
            <person name="McCorrison J."/>
            <person name="Torralba M."/>
            <person name="Gillis M."/>
            <person name="Haft D.H."/>
            <person name="Methe B."/>
            <person name="Sutton G."/>
            <person name="Nelson K.E."/>
        </authorList>
    </citation>
    <scope>NUCLEOTIDE SEQUENCE [LARGE SCALE GENOMIC DNA]</scope>
    <source>
        <strain evidence="3 4">F0195</strain>
    </source>
</reference>
<dbReference type="Gene3D" id="1.10.10.660">
    <property type="entry name" value="conserved protein of unknown function from Enterococcus faecalis V583"/>
    <property type="match status" value="1"/>
</dbReference>
<sequence length="999" mass="107184">MLSTVIKRNSYQDSINLMLLTNAINALPGVTKSQIMMGTDANKDILEGAGLLTDEAAAASPSDMVIVVDSEREETVGEVLAETERFLSDLSVRGDASQLAEVESWDEALGAMPDANLALFSTPGEYTAPEIGHALDLGLNVFSFTDNISLADEASLKRKAHEKGLMLMGPDCGTGIISSTPIAFTNVVRPGRIGIVGASGTGIQEVTCIIDRLGEGVTHAIGTGGRDLSGAVGAITVMDGISALEHDREVKVICVISKPPAREVRDRVVDLLERCTKPVVAIFLGERPEHHLGRVYLAHTLEETARIAVDLAEGRPVKRNYLEPLGFTCKDPLPEGRTVVGLYSGGTLANEAGMLVSEALDLGGVVKEDGYILHADGYDVIDLGDDVYTQGRPHPMIDPDVRIDHIRKYARSPRAGVILFDVMLGYGCHPDMAGALAPVIREELSVARKEGRELHFVGSVTGTEADPQDYQKSFAELRAVGVHMETSNARAVRYALELKGVHLIEADRTFVPYEPSCKDPVPEPSESVRELLDAKPRIINVGVESFNDSLRACGARSVQYSWKPMAGGDRHLIHLLQGLSEHEEEIDEANDVVIGRLRDSQPFLVDVVPAKGEIPELAGRVILHAGPPIEYTHMSDPMQGSCVGAVLFEGWADSEEDARRLLESGEVAFKPCHSAHAVGPMGGITTGGMAVLKVVNKVDGTVGFCTMNEGIGKVLRFGAYDQEVIDRLHWMADVLAPVLSAAIRSVPGGLNINPMIAKAITMGDEFHQRNIAASLVFLKTVAPLITVLDWDQGEKQDVIQFLADTDQFFLNIMMAAGKSMVDYARKYEHGCVVTTMARNGESFGIRIAGMGDEWFCAPVNTPQGLYFTGYSAEDANPDIGDSAITETVGVGAMAMIAAPGVTRFVGAGGFEDAIRYSKEGERICIAHNPNWTIPTWDFKGTNLGIDIRKVVATGITPTINTGIANKRAGLGQIGAGTVLAPMGCFTKALEAYAAKHGIE</sequence>